<evidence type="ECO:0000313" key="2">
    <source>
        <dbReference type="EMBL" id="AFX98270.1"/>
    </source>
</evidence>
<dbReference type="AlphaFoldDB" id="K7YFA9"/>
<feature type="transmembrane region" description="Helical" evidence="1">
    <location>
        <begin position="14"/>
        <end position="35"/>
    </location>
</feature>
<sequence>MCILLIMHNNLRIFLFRQLVAIGLADIIILNYLFIFL</sequence>
<gene>
    <name evidence="2" type="ORF">A1OE_56</name>
</gene>
<evidence type="ECO:0000256" key="1">
    <source>
        <dbReference type="SAM" id="Phobius"/>
    </source>
</evidence>
<accession>K7YFA9</accession>
<evidence type="ECO:0000313" key="3">
    <source>
        <dbReference type="Proteomes" id="UP000010077"/>
    </source>
</evidence>
<proteinExistence type="predicted"/>
<keyword evidence="1" id="KW-1133">Transmembrane helix</keyword>
<reference evidence="2 3" key="1">
    <citation type="journal article" date="2012" name="Proc. Natl. Acad. Sci. U.S.A.">
        <title>Genome streamlining and chemical defense in a coral reef symbiosis.</title>
        <authorList>
            <person name="Kwan J.C."/>
            <person name="Donia M.S."/>
            <person name="Han A.W."/>
            <person name="Hirose E."/>
            <person name="Haygood M.G."/>
            <person name="Schmidt E.W."/>
        </authorList>
    </citation>
    <scope>NUCLEOTIDE SEQUENCE [LARGE SCALE GENOMIC DNA]</scope>
    <source>
        <strain evidence="2 3">L2</strain>
    </source>
</reference>
<keyword evidence="1" id="KW-0472">Membrane</keyword>
<dbReference type="EMBL" id="CP003539">
    <property type="protein sequence ID" value="AFX98270.1"/>
    <property type="molecule type" value="Genomic_DNA"/>
</dbReference>
<organism evidence="2 3">
    <name type="scientific">Candidatus Endolissoclinum faulkneri L2</name>
    <dbReference type="NCBI Taxonomy" id="1193729"/>
    <lineage>
        <taxon>Bacteria</taxon>
        <taxon>Pseudomonadati</taxon>
        <taxon>Pseudomonadota</taxon>
        <taxon>Alphaproteobacteria</taxon>
        <taxon>Rhodospirillales</taxon>
        <taxon>Rhodospirillaceae</taxon>
        <taxon>Candidatus Endolissoclinum</taxon>
    </lineage>
</organism>
<protein>
    <submittedName>
        <fullName evidence="2">Uncharacterized protein</fullName>
    </submittedName>
</protein>
<keyword evidence="1" id="KW-0812">Transmembrane</keyword>
<keyword evidence="3" id="KW-1185">Reference proteome</keyword>
<name>K7YFA9_9PROT</name>
<dbReference type="KEGG" id="thal:A1OE_56"/>
<dbReference type="Proteomes" id="UP000010077">
    <property type="component" value="Chromosome"/>
</dbReference>
<dbReference type="HOGENOM" id="CLU_3341644_0_0_5"/>